<dbReference type="PIRSF" id="PIRSF036289">
    <property type="entry name" value="Glycosyl_hydrolase_malt_phosph"/>
    <property type="match status" value="1"/>
</dbReference>
<dbReference type="InterPro" id="IPR017045">
    <property type="entry name" value="Malt_Pase/Glycosyl_Hdrlase"/>
</dbReference>
<dbReference type="AlphaFoldDB" id="A0A4Q9HNY2"/>
<evidence type="ECO:0000313" key="11">
    <source>
        <dbReference type="Proteomes" id="UP000292452"/>
    </source>
</evidence>
<keyword evidence="4" id="KW-0326">Glycosidase</keyword>
<dbReference type="GO" id="GO:0016757">
    <property type="term" value="F:glycosyltransferase activity"/>
    <property type="evidence" value="ECO:0007669"/>
    <property type="project" value="UniProtKB-KW"/>
</dbReference>
<evidence type="ECO:0000256" key="1">
    <source>
        <dbReference type="ARBA" id="ARBA00006768"/>
    </source>
</evidence>
<gene>
    <name evidence="10" type="ORF">EYS09_31565</name>
</gene>
<evidence type="ECO:0000259" key="7">
    <source>
        <dbReference type="Pfam" id="PF03632"/>
    </source>
</evidence>
<proteinExistence type="inferred from homology"/>
<reference evidence="10 11" key="1">
    <citation type="submission" date="2019-02" db="EMBL/GenBank/DDBJ databases">
        <title>Draft Genome Sequence of Streptomyces sp. AM-2504, identified by 16S rRNA comparative analysis as a Streptomyces Kasugaensis strain.</title>
        <authorList>
            <person name="Napolioni V."/>
            <person name="Giuliodori A.M."/>
            <person name="Spurio R."/>
            <person name="Fabbretti A."/>
        </authorList>
    </citation>
    <scope>NUCLEOTIDE SEQUENCE [LARGE SCALE GENOMIC DNA]</scope>
    <source>
        <strain evidence="10 11">AM-2504</strain>
    </source>
</reference>
<protein>
    <submittedName>
        <fullName evidence="10">Glycoside hydrolase family 65 protein</fullName>
    </submittedName>
</protein>
<dbReference type="RefSeq" id="WP_131125759.1">
    <property type="nucleotide sequence ID" value="NZ_SIXH01000447.1"/>
</dbReference>
<dbReference type="InterPro" id="IPR037018">
    <property type="entry name" value="GH65_N"/>
</dbReference>
<comment type="caution">
    <text evidence="10">The sequence shown here is derived from an EMBL/GenBank/DDBJ whole genome shotgun (WGS) entry which is preliminary data.</text>
</comment>
<evidence type="ECO:0000259" key="9">
    <source>
        <dbReference type="Pfam" id="PF03636"/>
    </source>
</evidence>
<evidence type="ECO:0000256" key="3">
    <source>
        <dbReference type="ARBA" id="ARBA00022679"/>
    </source>
</evidence>
<name>A0A4Q9HNY2_STRKA</name>
<comment type="similarity">
    <text evidence="1">Belongs to the glycosyl hydrolase 65 family.</text>
</comment>
<dbReference type="FunFam" id="1.50.10.10:FF:000053">
    <property type="entry name" value="Putative glycosyl hydrolase"/>
    <property type="match status" value="1"/>
</dbReference>
<keyword evidence="2" id="KW-0328">Glycosyltransferase</keyword>
<dbReference type="Gene3D" id="1.50.10.10">
    <property type="match status" value="1"/>
</dbReference>
<dbReference type="PANTHER" id="PTHR11051:SF8">
    <property type="entry name" value="PROTEIN-GLUCOSYLGALACTOSYLHYDROXYLYSINE GLUCOSIDASE"/>
    <property type="match status" value="1"/>
</dbReference>
<dbReference type="Gene3D" id="2.70.98.40">
    <property type="entry name" value="Glycoside hydrolase, family 65, N-terminal domain"/>
    <property type="match status" value="1"/>
</dbReference>
<keyword evidence="10" id="KW-0378">Hydrolase</keyword>
<evidence type="ECO:0000256" key="5">
    <source>
        <dbReference type="PIRSR" id="PIRSR036289-50"/>
    </source>
</evidence>
<feature type="domain" description="Glycoside hydrolase family 65 central catalytic" evidence="7">
    <location>
        <begin position="318"/>
        <end position="713"/>
    </location>
</feature>
<evidence type="ECO:0000256" key="4">
    <source>
        <dbReference type="ARBA" id="ARBA00023295"/>
    </source>
</evidence>
<dbReference type="EMBL" id="SIXH01000447">
    <property type="protein sequence ID" value="TBO55750.1"/>
    <property type="molecule type" value="Genomic_DNA"/>
</dbReference>
<feature type="domain" description="Glycoside hydrolase family 65 C-terminal" evidence="8">
    <location>
        <begin position="723"/>
        <end position="787"/>
    </location>
</feature>
<dbReference type="SUPFAM" id="SSF48208">
    <property type="entry name" value="Six-hairpin glycosidases"/>
    <property type="match status" value="1"/>
</dbReference>
<keyword evidence="3" id="KW-0808">Transferase</keyword>
<dbReference type="InterPro" id="IPR005196">
    <property type="entry name" value="Glyco_hydro_65_N"/>
</dbReference>
<dbReference type="InterPro" id="IPR012341">
    <property type="entry name" value="6hp_glycosidase-like_sf"/>
</dbReference>
<dbReference type="InterPro" id="IPR011013">
    <property type="entry name" value="Gal_mutarotase_sf_dom"/>
</dbReference>
<dbReference type="Pfam" id="PF03636">
    <property type="entry name" value="Glyco_hydro_65N"/>
    <property type="match status" value="1"/>
</dbReference>
<keyword evidence="11" id="KW-1185">Reference proteome</keyword>
<organism evidence="10 11">
    <name type="scientific">Streptomyces kasugaensis</name>
    <dbReference type="NCBI Taxonomy" id="1946"/>
    <lineage>
        <taxon>Bacteria</taxon>
        <taxon>Bacillati</taxon>
        <taxon>Actinomycetota</taxon>
        <taxon>Actinomycetes</taxon>
        <taxon>Kitasatosporales</taxon>
        <taxon>Streptomycetaceae</taxon>
        <taxon>Streptomyces</taxon>
    </lineage>
</organism>
<evidence type="ECO:0000256" key="2">
    <source>
        <dbReference type="ARBA" id="ARBA00022676"/>
    </source>
</evidence>
<dbReference type="GO" id="GO:0030246">
    <property type="term" value="F:carbohydrate binding"/>
    <property type="evidence" value="ECO:0007669"/>
    <property type="project" value="InterPro"/>
</dbReference>
<dbReference type="InterPro" id="IPR005195">
    <property type="entry name" value="Glyco_hydro_65_M"/>
</dbReference>
<dbReference type="InterPro" id="IPR005194">
    <property type="entry name" value="Glyco_hydro_65_C"/>
</dbReference>
<dbReference type="GO" id="GO:0005975">
    <property type="term" value="P:carbohydrate metabolic process"/>
    <property type="evidence" value="ECO:0007669"/>
    <property type="project" value="InterPro"/>
</dbReference>
<dbReference type="SUPFAM" id="SSF74650">
    <property type="entry name" value="Galactose mutarotase-like"/>
    <property type="match status" value="1"/>
</dbReference>
<dbReference type="InterPro" id="IPR008928">
    <property type="entry name" value="6-hairpin_glycosidase_sf"/>
</dbReference>
<dbReference type="PANTHER" id="PTHR11051">
    <property type="entry name" value="GLYCOSYL HYDROLASE-RELATED"/>
    <property type="match status" value="1"/>
</dbReference>
<sequence>MTGDWTWSYEGYEPAEERLRETLCTLGNGYFATRGAASETPAGPTHGPGTYAAGCYNRLASTVADRRVEHEDMVNLPNWLPLRYRMCPADAPPGPWLTPDGGQLVEHRQTLDLRHGTLTRWTVYADDDGRRLSVTQCRLVHMGDPHLAALRTSFTADGWTGGVEVVAGIDGDVRNTGVERYRDLANRHLTGWATGSEQDDTVWLGCRTVTSDIRIALAARTRAAGPGSAKPRACLTARRARQGLTLPVGPGTDAVVDKTVALYTSHDPAIGNAVSAAVRAAHQAPEFPLLLAAHRRAWEHLWQQTKLEVPGEAGRILRLHLFHVLQTLSPHSAELDVGVPARGLHGEAYRGHVFWDELFVLPFLNLHLPEVSRALLGYRHRRLSAACRSAREAGRAGAMYPWQSGSDGREEAPEVHLNPRSGRWLPDHSRLQHHVGSAIAYNVWQYCQASGDTEFLHTKGAEMVLEIARFWAAGSVWDPALGRYRIRGVVGPDEYHDGYPAATEPGLDDNTYTNVTAAWVLRRALELCHTLPETRRQQLFERIRLGPDERERWEDIAHRLHVPHHRGVISQFAGYGDLAELDWEGYRKRYGDIRRLDRILEAEDDTPNRYQASKQADVLMLGYLFSPAELAGVFRQLGYPLDDDIWHTTVDYYLRRTSHGSTLSALVHAWVLARARRADAWTYCEEALTGDVADLQGGTTAEGIHLGAMAGTLDLVQRGMTGLETRDGALWLAPAPIPQLSEFGVRLRYLRHWDIDLHIRAKQVYLAVPESGHAPLRVKLGGHTFTVAPGTSCRLDLPGM</sequence>
<dbReference type="GO" id="GO:0004553">
    <property type="term" value="F:hydrolase activity, hydrolyzing O-glycosyl compounds"/>
    <property type="evidence" value="ECO:0007669"/>
    <property type="project" value="TreeGrafter"/>
</dbReference>
<dbReference type="Pfam" id="PF03632">
    <property type="entry name" value="Glyco_hydro_65m"/>
    <property type="match status" value="1"/>
</dbReference>
<accession>A0A4Q9HNY2</accession>
<feature type="binding site" evidence="6">
    <location>
        <begin position="614"/>
        <end position="615"/>
    </location>
    <ligand>
        <name>substrate</name>
    </ligand>
</feature>
<feature type="active site" description="Proton donor" evidence="5">
    <location>
        <position position="494"/>
    </location>
</feature>
<evidence type="ECO:0000259" key="8">
    <source>
        <dbReference type="Pfam" id="PF03633"/>
    </source>
</evidence>
<evidence type="ECO:0000313" key="10">
    <source>
        <dbReference type="EMBL" id="TBO55750.1"/>
    </source>
</evidence>
<feature type="binding site" evidence="6">
    <location>
        <begin position="355"/>
        <end position="356"/>
    </location>
    <ligand>
        <name>substrate</name>
    </ligand>
</feature>
<dbReference type="Pfam" id="PF03633">
    <property type="entry name" value="Glyco_hydro_65C"/>
    <property type="match status" value="1"/>
</dbReference>
<evidence type="ECO:0000256" key="6">
    <source>
        <dbReference type="PIRSR" id="PIRSR036289-51"/>
    </source>
</evidence>
<feature type="domain" description="Glycoside hydrolase family 65 N-terminal" evidence="9">
    <location>
        <begin position="9"/>
        <end position="266"/>
    </location>
</feature>
<dbReference type="Proteomes" id="UP000292452">
    <property type="component" value="Unassembled WGS sequence"/>
</dbReference>